<feature type="transmembrane region" description="Helical" evidence="12">
    <location>
        <begin position="346"/>
        <end position="371"/>
    </location>
</feature>
<evidence type="ECO:0000256" key="10">
    <source>
        <dbReference type="ARBA" id="ARBA00044501"/>
    </source>
</evidence>
<evidence type="ECO:0000256" key="9">
    <source>
        <dbReference type="ARBA" id="ARBA00023136"/>
    </source>
</evidence>
<evidence type="ECO:0000256" key="11">
    <source>
        <dbReference type="ARBA" id="ARBA00048044"/>
    </source>
</evidence>
<evidence type="ECO:0000256" key="7">
    <source>
        <dbReference type="ARBA" id="ARBA00023004"/>
    </source>
</evidence>
<organism evidence="13 14">
    <name type="scientific">Tulasnella calospora MUT 4182</name>
    <dbReference type="NCBI Taxonomy" id="1051891"/>
    <lineage>
        <taxon>Eukaryota</taxon>
        <taxon>Fungi</taxon>
        <taxon>Dikarya</taxon>
        <taxon>Basidiomycota</taxon>
        <taxon>Agaricomycotina</taxon>
        <taxon>Agaricomycetes</taxon>
        <taxon>Cantharellales</taxon>
        <taxon>Tulasnellaceae</taxon>
        <taxon>Tulasnella</taxon>
    </lineage>
</organism>
<sequence length="534" mass="58219">MATSLLRGLRCCHSSLAQPSSTLSSRWVTQTALRPLHNATRTIGSQRMLSSLSSNQSVLLTLRRNLPRQSLLGGHSFFSQNPIRTRFIQPSFFSTSVPLTDATESSADSAEEAAPKETLTSPLVYQWLFGCSLLVFSVVVVGGVTRLTESGLSITEWRPVAGTIPPITRAEWEIEFDKYKATPEYKLLNHGITLEQFKSIFYMEWGHRILGRLIGLVYVLPMVYFVSTRRVPRKLTPTLAGLGLLLGFQGFLGWYMVKSGLEDSIMEIPGAVPRVSQYRLAAHLTAALLLYAGMLGTAMSIRTDWRYGNGHGIPGLSASKPKAFNADALRAFLATKVGRRFKVGAWGLLGLIFATAISGAFVAGLDAGLLYNEFPLMGGRLAPPSDELFSKAYAKRADGSDLWWRNIFENPTTVQFDHRCLAITTYFSSLGMFLATKYHAPLRAAMPPLTQRAVTAVFHAANLQVLLGISTLLYLVPVPLAAAHQAGSVVLLSCAIGLLASLRRPGAVAKAWRQIRSNAFKRKSSASSSTSGSS</sequence>
<evidence type="ECO:0000256" key="3">
    <source>
        <dbReference type="ARBA" id="ARBA00022692"/>
    </source>
</evidence>
<keyword evidence="4" id="KW-0479">Metal-binding</keyword>
<accession>A0A0C3M8I1</accession>
<keyword evidence="8" id="KW-0350">Heme biosynthesis</keyword>
<dbReference type="GO" id="GO:0120547">
    <property type="term" value="F:heme A synthase activity"/>
    <property type="evidence" value="ECO:0007669"/>
    <property type="project" value="UniProtKB-EC"/>
</dbReference>
<proteinExistence type="inferred from homology"/>
<dbReference type="HAMAP" id="MF_01665">
    <property type="entry name" value="HemeA_synth_type2"/>
    <property type="match status" value="1"/>
</dbReference>
<comment type="cofactor">
    <cofactor evidence="1">
        <name>heme b</name>
        <dbReference type="ChEBI" id="CHEBI:60344"/>
    </cofactor>
</comment>
<evidence type="ECO:0000256" key="1">
    <source>
        <dbReference type="ARBA" id="ARBA00001970"/>
    </source>
</evidence>
<keyword evidence="5 12" id="KW-1133">Transmembrane helix</keyword>
<feature type="transmembrane region" description="Helical" evidence="12">
    <location>
        <begin position="416"/>
        <end position="435"/>
    </location>
</feature>
<feature type="transmembrane region" description="Helical" evidence="12">
    <location>
        <begin position="124"/>
        <end position="144"/>
    </location>
</feature>
<dbReference type="EMBL" id="KN822976">
    <property type="protein sequence ID" value="KIO30012.1"/>
    <property type="molecule type" value="Genomic_DNA"/>
</dbReference>
<reference evidence="14" key="2">
    <citation type="submission" date="2015-01" db="EMBL/GenBank/DDBJ databases">
        <title>Evolutionary Origins and Diversification of the Mycorrhizal Mutualists.</title>
        <authorList>
            <consortium name="DOE Joint Genome Institute"/>
            <consortium name="Mycorrhizal Genomics Consortium"/>
            <person name="Kohler A."/>
            <person name="Kuo A."/>
            <person name="Nagy L.G."/>
            <person name="Floudas D."/>
            <person name="Copeland A."/>
            <person name="Barry K.W."/>
            <person name="Cichocki N."/>
            <person name="Veneault-Fourrey C."/>
            <person name="LaButti K."/>
            <person name="Lindquist E.A."/>
            <person name="Lipzen A."/>
            <person name="Lundell T."/>
            <person name="Morin E."/>
            <person name="Murat C."/>
            <person name="Riley R."/>
            <person name="Ohm R."/>
            <person name="Sun H."/>
            <person name="Tunlid A."/>
            <person name="Henrissat B."/>
            <person name="Grigoriev I.V."/>
            <person name="Hibbett D.S."/>
            <person name="Martin F."/>
        </authorList>
    </citation>
    <scope>NUCLEOTIDE SEQUENCE [LARGE SCALE GENOMIC DNA]</scope>
    <source>
        <strain evidence="14">MUT 4182</strain>
    </source>
</reference>
<dbReference type="GO" id="GO:0046872">
    <property type="term" value="F:metal ion binding"/>
    <property type="evidence" value="ECO:0007669"/>
    <property type="project" value="UniProtKB-KW"/>
</dbReference>
<reference evidence="13 14" key="1">
    <citation type="submission" date="2014-04" db="EMBL/GenBank/DDBJ databases">
        <authorList>
            <consortium name="DOE Joint Genome Institute"/>
            <person name="Kuo A."/>
            <person name="Girlanda M."/>
            <person name="Perotto S."/>
            <person name="Kohler A."/>
            <person name="Nagy L.G."/>
            <person name="Floudas D."/>
            <person name="Copeland A."/>
            <person name="Barry K.W."/>
            <person name="Cichocki N."/>
            <person name="Veneault-Fourrey C."/>
            <person name="LaButti K."/>
            <person name="Lindquist E.A."/>
            <person name="Lipzen A."/>
            <person name="Lundell T."/>
            <person name="Morin E."/>
            <person name="Murat C."/>
            <person name="Sun H."/>
            <person name="Tunlid A."/>
            <person name="Henrissat B."/>
            <person name="Grigoriev I.V."/>
            <person name="Hibbett D.S."/>
            <person name="Martin F."/>
            <person name="Nordberg H.P."/>
            <person name="Cantor M.N."/>
            <person name="Hua S.X."/>
        </authorList>
    </citation>
    <scope>NUCLEOTIDE SEQUENCE [LARGE SCALE GENOMIC DNA]</scope>
    <source>
        <strain evidence="13 14">MUT 4182</strain>
    </source>
</reference>
<dbReference type="PANTHER" id="PTHR23289">
    <property type="entry name" value="CYTOCHROME C OXIDASE ASSEMBLY PROTEIN COX15"/>
    <property type="match status" value="1"/>
</dbReference>
<feature type="transmembrane region" description="Helical" evidence="12">
    <location>
        <begin position="277"/>
        <end position="296"/>
    </location>
</feature>
<comment type="pathway">
    <text evidence="10">Porphyrin-containing compound metabolism; heme A biosynthesis; heme A from heme O: step 1/1.</text>
</comment>
<evidence type="ECO:0000256" key="2">
    <source>
        <dbReference type="ARBA" id="ARBA00004141"/>
    </source>
</evidence>
<evidence type="ECO:0000256" key="12">
    <source>
        <dbReference type="SAM" id="Phobius"/>
    </source>
</evidence>
<feature type="transmembrane region" description="Helical" evidence="12">
    <location>
        <begin position="239"/>
        <end position="257"/>
    </location>
</feature>
<comment type="subcellular location">
    <subcellularLocation>
        <location evidence="2">Membrane</location>
        <topology evidence="2">Multi-pass membrane protein</topology>
    </subcellularLocation>
</comment>
<name>A0A0C3M8I1_9AGAM</name>
<evidence type="ECO:0000313" key="14">
    <source>
        <dbReference type="Proteomes" id="UP000054248"/>
    </source>
</evidence>
<keyword evidence="6" id="KW-0560">Oxidoreductase</keyword>
<dbReference type="GO" id="GO:0005743">
    <property type="term" value="C:mitochondrial inner membrane"/>
    <property type="evidence" value="ECO:0007669"/>
    <property type="project" value="TreeGrafter"/>
</dbReference>
<evidence type="ECO:0000313" key="13">
    <source>
        <dbReference type="EMBL" id="KIO30012.1"/>
    </source>
</evidence>
<dbReference type="Proteomes" id="UP000054248">
    <property type="component" value="Unassembled WGS sequence"/>
</dbReference>
<dbReference type="STRING" id="1051891.A0A0C3M8I1"/>
<dbReference type="AlphaFoldDB" id="A0A0C3M8I1"/>
<dbReference type="GO" id="GO:0016653">
    <property type="term" value="F:oxidoreductase activity, acting on NAD(P)H, heme protein as acceptor"/>
    <property type="evidence" value="ECO:0007669"/>
    <property type="project" value="TreeGrafter"/>
</dbReference>
<keyword evidence="9 12" id="KW-0472">Membrane</keyword>
<feature type="transmembrane region" description="Helical" evidence="12">
    <location>
        <begin position="482"/>
        <end position="502"/>
    </location>
</feature>
<dbReference type="GO" id="GO:0006784">
    <property type="term" value="P:heme A biosynthetic process"/>
    <property type="evidence" value="ECO:0007669"/>
    <property type="project" value="InterPro"/>
</dbReference>
<dbReference type="Pfam" id="PF02628">
    <property type="entry name" value="COX15-CtaA"/>
    <property type="match status" value="1"/>
</dbReference>
<dbReference type="PANTHER" id="PTHR23289:SF2">
    <property type="entry name" value="CYTOCHROME C OXIDASE ASSEMBLY PROTEIN COX15 HOMOLOG"/>
    <property type="match status" value="1"/>
</dbReference>
<evidence type="ECO:0000256" key="4">
    <source>
        <dbReference type="ARBA" id="ARBA00022723"/>
    </source>
</evidence>
<evidence type="ECO:0000256" key="6">
    <source>
        <dbReference type="ARBA" id="ARBA00023002"/>
    </source>
</evidence>
<keyword evidence="14" id="KW-1185">Reference proteome</keyword>
<gene>
    <name evidence="13" type="ORF">M407DRAFT_20874</name>
</gene>
<protein>
    <submittedName>
        <fullName evidence="13">Uncharacterized protein</fullName>
    </submittedName>
</protein>
<feature type="transmembrane region" description="Helical" evidence="12">
    <location>
        <begin position="456"/>
        <end position="476"/>
    </location>
</feature>
<dbReference type="HOGENOM" id="CLU_017627_4_1_1"/>
<dbReference type="InterPro" id="IPR003780">
    <property type="entry name" value="COX15/CtaA_fam"/>
</dbReference>
<comment type="catalytic activity">
    <reaction evidence="11">
        <text>Fe(II)-heme o + 2 A + H2O = Fe(II)-heme a + 2 AH2</text>
        <dbReference type="Rhea" id="RHEA:63388"/>
        <dbReference type="ChEBI" id="CHEBI:13193"/>
        <dbReference type="ChEBI" id="CHEBI:15377"/>
        <dbReference type="ChEBI" id="CHEBI:17499"/>
        <dbReference type="ChEBI" id="CHEBI:60530"/>
        <dbReference type="ChEBI" id="CHEBI:61715"/>
        <dbReference type="EC" id="1.17.99.9"/>
    </reaction>
    <physiologicalReaction direction="left-to-right" evidence="11">
        <dbReference type="Rhea" id="RHEA:63389"/>
    </physiologicalReaction>
</comment>
<evidence type="ECO:0000256" key="5">
    <source>
        <dbReference type="ARBA" id="ARBA00022989"/>
    </source>
</evidence>
<feature type="transmembrane region" description="Helical" evidence="12">
    <location>
        <begin position="209"/>
        <end position="227"/>
    </location>
</feature>
<keyword evidence="3 12" id="KW-0812">Transmembrane</keyword>
<dbReference type="OrthoDB" id="1726137at2759"/>
<evidence type="ECO:0000256" key="8">
    <source>
        <dbReference type="ARBA" id="ARBA00023133"/>
    </source>
</evidence>
<dbReference type="InterPro" id="IPR023754">
    <property type="entry name" value="HemeA_Synthase_type2"/>
</dbReference>
<keyword evidence="7" id="KW-0408">Iron</keyword>